<organism evidence="2">
    <name type="scientific">marine sediment metagenome</name>
    <dbReference type="NCBI Taxonomy" id="412755"/>
    <lineage>
        <taxon>unclassified sequences</taxon>
        <taxon>metagenomes</taxon>
        <taxon>ecological metagenomes</taxon>
    </lineage>
</organism>
<dbReference type="EMBL" id="LAZR01006466">
    <property type="protein sequence ID" value="KKM91924.1"/>
    <property type="molecule type" value="Genomic_DNA"/>
</dbReference>
<dbReference type="AlphaFoldDB" id="A0A0F9LAM6"/>
<sequence length="221" mass="23110">MGWIIYNSQGEPLVTQEQHDHTSADASGPMTDDEHDGFSEYDEIAAPGAGAANKLRLYAEDVSGVTSLAAKNSAGDDSLMSHPPRARATRDTAQSVAPGSFVKIQYATQVYDTHAAYDPTTDYDFTAPIGGAYFISGQVVIAFGSGSLDSIIAIFVNGVDAGRGSHLEVAAGITITLVVNDVLVLALNDTVDIRVQHASSGSENVIGAVTTNHFTVCYLGA</sequence>
<proteinExistence type="predicted"/>
<dbReference type="InterPro" id="IPR008983">
    <property type="entry name" value="Tumour_necrosis_fac-like_dom"/>
</dbReference>
<name>A0A0F9LAM6_9ZZZZ</name>
<evidence type="ECO:0000313" key="2">
    <source>
        <dbReference type="EMBL" id="KKM91924.1"/>
    </source>
</evidence>
<comment type="caution">
    <text evidence="2">The sequence shown here is derived from an EMBL/GenBank/DDBJ whole genome shotgun (WGS) entry which is preliminary data.</text>
</comment>
<dbReference type="Gene3D" id="2.60.120.40">
    <property type="match status" value="1"/>
</dbReference>
<gene>
    <name evidence="2" type="ORF">LCGC14_1223610</name>
</gene>
<reference evidence="2" key="1">
    <citation type="journal article" date="2015" name="Nature">
        <title>Complex archaea that bridge the gap between prokaryotes and eukaryotes.</title>
        <authorList>
            <person name="Spang A."/>
            <person name="Saw J.H."/>
            <person name="Jorgensen S.L."/>
            <person name="Zaremba-Niedzwiedzka K."/>
            <person name="Martijn J."/>
            <person name="Lind A.E."/>
            <person name="van Eijk R."/>
            <person name="Schleper C."/>
            <person name="Guy L."/>
            <person name="Ettema T.J."/>
        </authorList>
    </citation>
    <scope>NUCLEOTIDE SEQUENCE</scope>
</reference>
<evidence type="ECO:0000256" key="1">
    <source>
        <dbReference type="SAM" id="MobiDB-lite"/>
    </source>
</evidence>
<feature type="region of interest" description="Disordered" evidence="1">
    <location>
        <begin position="7"/>
        <end position="34"/>
    </location>
</feature>
<feature type="region of interest" description="Disordered" evidence="1">
    <location>
        <begin position="73"/>
        <end position="92"/>
    </location>
</feature>
<protein>
    <recommendedName>
        <fullName evidence="3">C1q domain-containing protein</fullName>
    </recommendedName>
</protein>
<accession>A0A0F9LAM6</accession>
<evidence type="ECO:0008006" key="3">
    <source>
        <dbReference type="Google" id="ProtNLM"/>
    </source>
</evidence>
<dbReference type="SUPFAM" id="SSF49842">
    <property type="entry name" value="TNF-like"/>
    <property type="match status" value="1"/>
</dbReference>